<reference evidence="1" key="1">
    <citation type="submission" date="2018-05" db="EMBL/GenBank/DDBJ databases">
        <title>Draft genome of Mucuna pruriens seed.</title>
        <authorList>
            <person name="Nnadi N.E."/>
            <person name="Vos R."/>
            <person name="Hasami M.H."/>
            <person name="Devisetty U.K."/>
            <person name="Aguiy J.C."/>
        </authorList>
    </citation>
    <scope>NUCLEOTIDE SEQUENCE [LARGE SCALE GENOMIC DNA]</scope>
    <source>
        <strain evidence="1">JCA_2017</strain>
    </source>
</reference>
<dbReference type="EMBL" id="QJKJ01010065">
    <property type="protein sequence ID" value="RDX74778.1"/>
    <property type="molecule type" value="Genomic_DNA"/>
</dbReference>
<accession>A0A371F928</accession>
<organism evidence="1 2">
    <name type="scientific">Mucuna pruriens</name>
    <name type="common">Velvet bean</name>
    <name type="synonym">Dolichos pruriens</name>
    <dbReference type="NCBI Taxonomy" id="157652"/>
    <lineage>
        <taxon>Eukaryota</taxon>
        <taxon>Viridiplantae</taxon>
        <taxon>Streptophyta</taxon>
        <taxon>Embryophyta</taxon>
        <taxon>Tracheophyta</taxon>
        <taxon>Spermatophyta</taxon>
        <taxon>Magnoliopsida</taxon>
        <taxon>eudicotyledons</taxon>
        <taxon>Gunneridae</taxon>
        <taxon>Pentapetalae</taxon>
        <taxon>rosids</taxon>
        <taxon>fabids</taxon>
        <taxon>Fabales</taxon>
        <taxon>Fabaceae</taxon>
        <taxon>Papilionoideae</taxon>
        <taxon>50 kb inversion clade</taxon>
        <taxon>NPAAA clade</taxon>
        <taxon>indigoferoid/millettioid clade</taxon>
        <taxon>Phaseoleae</taxon>
        <taxon>Mucuna</taxon>
    </lineage>
</organism>
<dbReference type="AlphaFoldDB" id="A0A371F928"/>
<dbReference type="Proteomes" id="UP000257109">
    <property type="component" value="Unassembled WGS sequence"/>
</dbReference>
<keyword evidence="2" id="KW-1185">Reference proteome</keyword>
<evidence type="ECO:0000313" key="1">
    <source>
        <dbReference type="EMBL" id="RDX74778.1"/>
    </source>
</evidence>
<sequence length="124" mass="14400">MDIWSDFFMVKFNLEANYSKVMGEGAWMIFNHYLIVQCSTPDVISPLAKINNTVVDSDFGTYIPFAKVENFWLSLNYKPICIQEARVHSRVIWILFGINDADISIPNSMNQAITFLVKRKKDIW</sequence>
<protein>
    <recommendedName>
        <fullName evidence="3">DUF4283 domain-containing protein</fullName>
    </recommendedName>
</protein>
<name>A0A371F928_MUCPR</name>
<gene>
    <name evidence="1" type="ORF">CR513_45432</name>
</gene>
<evidence type="ECO:0008006" key="3">
    <source>
        <dbReference type="Google" id="ProtNLM"/>
    </source>
</evidence>
<feature type="non-terminal residue" evidence="1">
    <location>
        <position position="1"/>
    </location>
</feature>
<comment type="caution">
    <text evidence="1">The sequence shown here is derived from an EMBL/GenBank/DDBJ whole genome shotgun (WGS) entry which is preliminary data.</text>
</comment>
<evidence type="ECO:0000313" key="2">
    <source>
        <dbReference type="Proteomes" id="UP000257109"/>
    </source>
</evidence>
<proteinExistence type="predicted"/>